<dbReference type="AlphaFoldDB" id="A0A9D1X3Y6"/>
<gene>
    <name evidence="6" type="ORF">H9849_05880</name>
</gene>
<dbReference type="GO" id="GO:0000976">
    <property type="term" value="F:transcription cis-regulatory region binding"/>
    <property type="evidence" value="ECO:0007669"/>
    <property type="project" value="TreeGrafter"/>
</dbReference>
<dbReference type="PANTHER" id="PTHR30146:SF95">
    <property type="entry name" value="RIBOSE OPERON REPRESSOR"/>
    <property type="match status" value="1"/>
</dbReference>
<evidence type="ECO:0000313" key="6">
    <source>
        <dbReference type="EMBL" id="HIX72533.1"/>
    </source>
</evidence>
<dbReference type="PRINTS" id="PR00036">
    <property type="entry name" value="HTHLACI"/>
</dbReference>
<proteinExistence type="predicted"/>
<dbReference type="Gene3D" id="3.40.50.2300">
    <property type="match status" value="2"/>
</dbReference>
<dbReference type="Pfam" id="PF13377">
    <property type="entry name" value="Peripla_BP_3"/>
    <property type="match status" value="1"/>
</dbReference>
<dbReference type="PANTHER" id="PTHR30146">
    <property type="entry name" value="LACI-RELATED TRANSCRIPTIONAL REPRESSOR"/>
    <property type="match status" value="1"/>
</dbReference>
<name>A0A9D1X3Y6_9FIRM</name>
<dbReference type="Proteomes" id="UP000886805">
    <property type="component" value="Unassembled WGS sequence"/>
</dbReference>
<dbReference type="Gene3D" id="1.10.260.40">
    <property type="entry name" value="lambda repressor-like DNA-binding domains"/>
    <property type="match status" value="1"/>
</dbReference>
<reference evidence="6" key="2">
    <citation type="submission" date="2021-04" db="EMBL/GenBank/DDBJ databases">
        <authorList>
            <person name="Gilroy R."/>
        </authorList>
    </citation>
    <scope>NUCLEOTIDE SEQUENCE</scope>
    <source>
        <strain evidence="6">ChiSxjej3B15-1167</strain>
    </source>
</reference>
<dbReference type="InterPro" id="IPR028082">
    <property type="entry name" value="Peripla_BP_I"/>
</dbReference>
<evidence type="ECO:0000256" key="1">
    <source>
        <dbReference type="ARBA" id="ARBA00022491"/>
    </source>
</evidence>
<dbReference type="InterPro" id="IPR046335">
    <property type="entry name" value="LacI/GalR-like_sensor"/>
</dbReference>
<evidence type="ECO:0000256" key="2">
    <source>
        <dbReference type="ARBA" id="ARBA00023015"/>
    </source>
</evidence>
<dbReference type="CDD" id="cd01392">
    <property type="entry name" value="HTH_LacI"/>
    <property type="match status" value="1"/>
</dbReference>
<dbReference type="SUPFAM" id="SSF53822">
    <property type="entry name" value="Periplasmic binding protein-like I"/>
    <property type="match status" value="1"/>
</dbReference>
<dbReference type="CDD" id="cd06291">
    <property type="entry name" value="PBP1_Qymf-like"/>
    <property type="match status" value="1"/>
</dbReference>
<evidence type="ECO:0000313" key="7">
    <source>
        <dbReference type="Proteomes" id="UP000886805"/>
    </source>
</evidence>
<keyword evidence="4" id="KW-0804">Transcription</keyword>
<dbReference type="InterPro" id="IPR010982">
    <property type="entry name" value="Lambda_DNA-bd_dom_sf"/>
</dbReference>
<reference evidence="6" key="1">
    <citation type="journal article" date="2021" name="PeerJ">
        <title>Extensive microbial diversity within the chicken gut microbiome revealed by metagenomics and culture.</title>
        <authorList>
            <person name="Gilroy R."/>
            <person name="Ravi A."/>
            <person name="Getino M."/>
            <person name="Pursley I."/>
            <person name="Horton D.L."/>
            <person name="Alikhan N.F."/>
            <person name="Baker D."/>
            <person name="Gharbi K."/>
            <person name="Hall N."/>
            <person name="Watson M."/>
            <person name="Adriaenssens E.M."/>
            <person name="Foster-Nyarko E."/>
            <person name="Jarju S."/>
            <person name="Secka A."/>
            <person name="Antonio M."/>
            <person name="Oren A."/>
            <person name="Chaudhuri R.R."/>
            <person name="La Ragione R."/>
            <person name="Hildebrand F."/>
            <person name="Pallen M.J."/>
        </authorList>
    </citation>
    <scope>NUCLEOTIDE SEQUENCE</scope>
    <source>
        <strain evidence="6">ChiSxjej3B15-1167</strain>
    </source>
</reference>
<comment type="caution">
    <text evidence="6">The sequence shown here is derived from an EMBL/GenBank/DDBJ whole genome shotgun (WGS) entry which is preliminary data.</text>
</comment>
<dbReference type="SMART" id="SM00354">
    <property type="entry name" value="HTH_LACI"/>
    <property type="match status" value="1"/>
</dbReference>
<organism evidence="6 7">
    <name type="scientific">Candidatus Anaerobutyricum stercoripullorum</name>
    <dbReference type="NCBI Taxonomy" id="2838456"/>
    <lineage>
        <taxon>Bacteria</taxon>
        <taxon>Bacillati</taxon>
        <taxon>Bacillota</taxon>
        <taxon>Clostridia</taxon>
        <taxon>Lachnospirales</taxon>
        <taxon>Lachnospiraceae</taxon>
        <taxon>Anaerobutyricum</taxon>
    </lineage>
</organism>
<evidence type="ECO:0000256" key="4">
    <source>
        <dbReference type="ARBA" id="ARBA00023163"/>
    </source>
</evidence>
<dbReference type="SUPFAM" id="SSF47413">
    <property type="entry name" value="lambda repressor-like DNA-binding domains"/>
    <property type="match status" value="1"/>
</dbReference>
<dbReference type="GO" id="GO:0003700">
    <property type="term" value="F:DNA-binding transcription factor activity"/>
    <property type="evidence" value="ECO:0007669"/>
    <property type="project" value="TreeGrafter"/>
</dbReference>
<evidence type="ECO:0000259" key="5">
    <source>
        <dbReference type="PROSITE" id="PS50932"/>
    </source>
</evidence>
<dbReference type="EMBL" id="DXEQ01000168">
    <property type="protein sequence ID" value="HIX72533.1"/>
    <property type="molecule type" value="Genomic_DNA"/>
</dbReference>
<sequence>MATLKDVAREAGLTVTTVSRVLNNRGYISDNARERVAMAMKKLNYRPNELARSLQNKSSNTIGVIVPHIRHPYFAEMISNLENEAHKKGYKITLCNSQGRDDKMLEYVDMCYSNRVAGLVLFSGAVDASAFERLDIPVITVERYVDTATASVECDNIQGGALAAKKLISAGCKHLLHIGSFTDLPMSADSRVVGFRQVCAEYNIPFLEILTEVVQFDAMNYVDMIERTLREHPEIDGLFANSDVIAAQALQICRHLGIDVPGKIKVIGFDDSMIAVATAPQLTTIHQPIKEMATMAVEYLDKAVEGKLVPKRTVLPVYLVEREST</sequence>
<evidence type="ECO:0000256" key="3">
    <source>
        <dbReference type="ARBA" id="ARBA00023125"/>
    </source>
</evidence>
<keyword evidence="3 6" id="KW-0238">DNA-binding</keyword>
<dbReference type="PROSITE" id="PS50932">
    <property type="entry name" value="HTH_LACI_2"/>
    <property type="match status" value="1"/>
</dbReference>
<keyword evidence="1" id="KW-0678">Repressor</keyword>
<keyword evidence="2" id="KW-0805">Transcription regulation</keyword>
<accession>A0A9D1X3Y6</accession>
<dbReference type="Pfam" id="PF00356">
    <property type="entry name" value="LacI"/>
    <property type="match status" value="1"/>
</dbReference>
<dbReference type="InterPro" id="IPR000843">
    <property type="entry name" value="HTH_LacI"/>
</dbReference>
<protein>
    <submittedName>
        <fullName evidence="6">LacI family DNA-binding transcriptional regulator</fullName>
    </submittedName>
</protein>
<feature type="domain" description="HTH lacI-type" evidence="5">
    <location>
        <begin position="2"/>
        <end position="56"/>
    </location>
</feature>